<keyword evidence="2" id="KW-1185">Reference proteome</keyword>
<feature type="non-terminal residue" evidence="1">
    <location>
        <position position="95"/>
    </location>
</feature>
<sequence>ESDCHQSLHHSQRLSCQRHKLSSALAEVEDEMPHMEDEVEYYSHYDTLMEETAVTLMDKEQSSPITQENSGFGGEPHTEGTAGRDFHMEDQCLSE</sequence>
<feature type="non-terminal residue" evidence="1">
    <location>
        <position position="1"/>
    </location>
</feature>
<proteinExistence type="predicted"/>
<evidence type="ECO:0000313" key="2">
    <source>
        <dbReference type="Proteomes" id="UP001057452"/>
    </source>
</evidence>
<protein>
    <submittedName>
        <fullName evidence="1">Uncharacterized protein</fullName>
    </submittedName>
</protein>
<name>A0ACB9XKE2_CHAAC</name>
<dbReference type="EMBL" id="CM043789">
    <property type="protein sequence ID" value="KAI4827605.1"/>
    <property type="molecule type" value="Genomic_DNA"/>
</dbReference>
<comment type="caution">
    <text evidence="1">The sequence shown here is derived from an EMBL/GenBank/DDBJ whole genome shotgun (WGS) entry which is preliminary data.</text>
</comment>
<reference evidence="1" key="1">
    <citation type="submission" date="2022-05" db="EMBL/GenBank/DDBJ databases">
        <title>Chromosome-level genome of Chaenocephalus aceratus.</title>
        <authorList>
            <person name="Park H."/>
        </authorList>
    </citation>
    <scope>NUCLEOTIDE SEQUENCE</scope>
    <source>
        <strain evidence="1">KU_202001</strain>
    </source>
</reference>
<accession>A0ACB9XKE2</accession>
<dbReference type="Proteomes" id="UP001057452">
    <property type="component" value="Chromosome 5"/>
</dbReference>
<organism evidence="1 2">
    <name type="scientific">Chaenocephalus aceratus</name>
    <name type="common">Blackfin icefish</name>
    <name type="synonym">Chaenichthys aceratus</name>
    <dbReference type="NCBI Taxonomy" id="36190"/>
    <lineage>
        <taxon>Eukaryota</taxon>
        <taxon>Metazoa</taxon>
        <taxon>Chordata</taxon>
        <taxon>Craniata</taxon>
        <taxon>Vertebrata</taxon>
        <taxon>Euteleostomi</taxon>
        <taxon>Actinopterygii</taxon>
        <taxon>Neopterygii</taxon>
        <taxon>Teleostei</taxon>
        <taxon>Neoteleostei</taxon>
        <taxon>Acanthomorphata</taxon>
        <taxon>Eupercaria</taxon>
        <taxon>Perciformes</taxon>
        <taxon>Notothenioidei</taxon>
        <taxon>Channichthyidae</taxon>
        <taxon>Chaenocephalus</taxon>
    </lineage>
</organism>
<evidence type="ECO:0000313" key="1">
    <source>
        <dbReference type="EMBL" id="KAI4827605.1"/>
    </source>
</evidence>
<gene>
    <name evidence="1" type="ORF">KUCAC02_030990</name>
</gene>